<proteinExistence type="predicted"/>
<sequence>MRRVAARLSPKYLNFVQKQYCEEVSLDMLDRPNSDPTFTERIITVDETWVYEFNMQTSLQSSEWGDKKFIVKIVEH</sequence>
<dbReference type="Gene3D" id="3.30.420.10">
    <property type="entry name" value="Ribonuclease H-like superfamily/Ribonuclease H"/>
    <property type="match status" value="1"/>
</dbReference>
<keyword evidence="1" id="KW-0808">Transferase</keyword>
<reference evidence="1" key="1">
    <citation type="submission" date="2014-05" db="EMBL/GenBank/DDBJ databases">
        <authorList>
            <person name="Chronopoulou M."/>
        </authorList>
    </citation>
    <scope>NUCLEOTIDE SEQUENCE</scope>
    <source>
        <tissue evidence="1">Whole organism</tissue>
    </source>
</reference>
<name>A0A0K2VAF9_LEPSM</name>
<organism evidence="1">
    <name type="scientific">Lepeophtheirus salmonis</name>
    <name type="common">Salmon louse</name>
    <name type="synonym">Caligus salmonis</name>
    <dbReference type="NCBI Taxonomy" id="72036"/>
    <lineage>
        <taxon>Eukaryota</taxon>
        <taxon>Metazoa</taxon>
        <taxon>Ecdysozoa</taxon>
        <taxon>Arthropoda</taxon>
        <taxon>Crustacea</taxon>
        <taxon>Multicrustacea</taxon>
        <taxon>Hexanauplia</taxon>
        <taxon>Copepoda</taxon>
        <taxon>Siphonostomatoida</taxon>
        <taxon>Caligidae</taxon>
        <taxon>Lepeophtheirus</taxon>
    </lineage>
</organism>
<keyword evidence="1" id="KW-0489">Methyltransferase</keyword>
<dbReference type="EMBL" id="HACA01029530">
    <property type="protein sequence ID" value="CDW46891.1"/>
    <property type="molecule type" value="Transcribed_RNA"/>
</dbReference>
<dbReference type="InterPro" id="IPR036397">
    <property type="entry name" value="RNaseH_sf"/>
</dbReference>
<dbReference type="GO" id="GO:0003676">
    <property type="term" value="F:nucleic acid binding"/>
    <property type="evidence" value="ECO:0007669"/>
    <property type="project" value="InterPro"/>
</dbReference>
<protein>
    <submittedName>
        <fullName evidence="1">Histonelysine Nmethyltransferase SETMARlike [Megachile rotundata]</fullName>
    </submittedName>
</protein>
<accession>A0A0K2VAF9</accession>
<dbReference type="GO" id="GO:0032259">
    <property type="term" value="P:methylation"/>
    <property type="evidence" value="ECO:0007669"/>
    <property type="project" value="UniProtKB-KW"/>
</dbReference>
<evidence type="ECO:0000313" key="1">
    <source>
        <dbReference type="EMBL" id="CDW46891.1"/>
    </source>
</evidence>
<dbReference type="GO" id="GO:0008168">
    <property type="term" value="F:methyltransferase activity"/>
    <property type="evidence" value="ECO:0007669"/>
    <property type="project" value="UniProtKB-KW"/>
</dbReference>
<dbReference type="AlphaFoldDB" id="A0A0K2VAF9"/>